<dbReference type="Proteomes" id="UP000288259">
    <property type="component" value="Unassembled WGS sequence"/>
</dbReference>
<dbReference type="OrthoDB" id="7428201at2"/>
<organism evidence="1 2">
    <name type="scientific">Pseudidiomarina insulisalsae</name>
    <dbReference type="NCBI Taxonomy" id="575789"/>
    <lineage>
        <taxon>Bacteria</taxon>
        <taxon>Pseudomonadati</taxon>
        <taxon>Pseudomonadota</taxon>
        <taxon>Gammaproteobacteria</taxon>
        <taxon>Alteromonadales</taxon>
        <taxon>Idiomarinaceae</taxon>
        <taxon>Pseudidiomarina</taxon>
    </lineage>
</organism>
<comment type="caution">
    <text evidence="1">The sequence shown here is derived from an EMBL/GenBank/DDBJ whole genome shotgun (WGS) entry which is preliminary data.</text>
</comment>
<dbReference type="AlphaFoldDB" id="A0A432YQR1"/>
<evidence type="ECO:0000313" key="1">
    <source>
        <dbReference type="EMBL" id="RUO63652.1"/>
    </source>
</evidence>
<name>A0A432YQR1_9GAMM</name>
<reference evidence="2" key="1">
    <citation type="journal article" date="2018" name="Front. Microbiol.">
        <title>Genome-Based Analysis Reveals the Taxonomy and Diversity of the Family Idiomarinaceae.</title>
        <authorList>
            <person name="Liu Y."/>
            <person name="Lai Q."/>
            <person name="Shao Z."/>
        </authorList>
    </citation>
    <scope>NUCLEOTIDE SEQUENCE [LARGE SCALE GENOMIC DNA]</scope>
    <source>
        <strain evidence="2">CVS-6</strain>
    </source>
</reference>
<keyword evidence="2" id="KW-1185">Reference proteome</keyword>
<dbReference type="RefSeq" id="WP_126753361.1">
    <property type="nucleotide sequence ID" value="NZ_PIPY01000001.1"/>
</dbReference>
<gene>
    <name evidence="1" type="ORF">CWI71_00885</name>
</gene>
<sequence>MRLLGRLLLFILTLAVLGGAGYGLMQVISGLNVRDVPPWEESYEQSTVYMLQPGETLNFDVPNDATQLRILHTPVGLPAAEGEATLHFSAHPDETLSETYNVALRPEEAPPAGELPPRFFDAPTDTLAGLTQLHVVSFAERQRLNEFSLTLRQSAQPLAIRVAVLERYNEQAVARIWQRMSAEQKTAIFEDHIYPVELIPVAERRARLQQRWQPIGPASASDGRIVSRTLFVSEDAEALEETEAAIDELAVIGPQRWFTVDTRVQRTITAISCASLTATDPVQLSRQLTRQLTLSSVTSDGQLHVEQVLLNSNTETYTLPTTPNLYQIAANKRCELSFYDAQGDIVSADYNYLRASVVQPVQTLEFALVDEAQQVQPLRLDTRLVTNATLQQLEAPTLRWRIVDADGKQLLSGMLTPQASVNPLQVSVDASLETHVHEKTSRYIVAPANAAQLQIDYATPPTPTSGQVLVNVYTRPVDLPYQVQASDENEPQQQSIPKWFLSYPIQQQGSVPPASRLLSWQHTLPPSTAVTATATQEHWYSMESVNNAPYFELFMPEQPEEQPEASEDAAEQGPAQLIYAPIDSSDGSYQLTTPEHPQQVRPQLVYQKGTQEPVPATIYLNGELLSHDWLNADTGRLLLPALPQGDYQLKIETPAVVRWYSNYQPASAQPTYRVRNAYKLERQVTFSVEKRADEEWLTFHYFPAIGASQQVTLTLEKQEQVGVYADYTVAKRTFNLPAPETAPTTVLLNQAHAPIWAPTRLTFLLGRDLAPGRYRITVSSSASQGGYIQAGYLAEAPTYQIEIYTEDGNALF</sequence>
<accession>A0A432YQR1</accession>
<evidence type="ECO:0000313" key="2">
    <source>
        <dbReference type="Proteomes" id="UP000288259"/>
    </source>
</evidence>
<protein>
    <submittedName>
        <fullName evidence="1">Uncharacterized protein</fullName>
    </submittedName>
</protein>
<proteinExistence type="predicted"/>
<dbReference type="EMBL" id="PIPY01000001">
    <property type="protein sequence ID" value="RUO63652.1"/>
    <property type="molecule type" value="Genomic_DNA"/>
</dbReference>